<reference evidence="4 5" key="1">
    <citation type="submission" date="2018-10" db="EMBL/GenBank/DDBJ databases">
        <title>Histidinibacterium lentulum gen. nov., sp. nov., a marine bacterium from the culture broth of Picochlorum sp. 122.</title>
        <authorList>
            <person name="Wang G."/>
        </authorList>
    </citation>
    <scope>NUCLEOTIDE SEQUENCE [LARGE SCALE GENOMIC DNA]</scope>
    <source>
        <strain evidence="4 5">B17</strain>
    </source>
</reference>
<evidence type="ECO:0000256" key="1">
    <source>
        <dbReference type="ARBA" id="ARBA00022723"/>
    </source>
</evidence>
<dbReference type="PANTHER" id="PTHR11845">
    <property type="entry name" value="5'-DEOXYNUCLEOTIDASE HDDC2"/>
    <property type="match status" value="1"/>
</dbReference>
<keyword evidence="5" id="KW-1185">Reference proteome</keyword>
<dbReference type="GO" id="GO:0002953">
    <property type="term" value="F:5'-deoxynucleotidase activity"/>
    <property type="evidence" value="ECO:0007669"/>
    <property type="project" value="InterPro"/>
</dbReference>
<comment type="caution">
    <text evidence="4">The sequence shown here is derived from an EMBL/GenBank/DDBJ whole genome shotgun (WGS) entry which is preliminary data.</text>
</comment>
<evidence type="ECO:0000313" key="4">
    <source>
        <dbReference type="EMBL" id="ROU04118.1"/>
    </source>
</evidence>
<dbReference type="Proteomes" id="UP000268016">
    <property type="component" value="Unassembled WGS sequence"/>
</dbReference>
<name>A0A3N2R9L4_9RHOB</name>
<sequence>MTERLDRHLAFLVAADRLKTATGEAVLMDGSRRENLAERAWHRALWALLCAGPADGAPDRLIALCLVADLAVETIALLPPDQAATLESLRQEASAAATAEARALRRIALAQDLMQQIGAGPLARPELEALTTALDIGPAAALADDWPELHAHLAALLSGRGRPAPDPLGARLRFLAEADRLKSVLRGTTIFDGTRRETSAEHSWHLALFALTLGEHAVDPPDPARAVRMLLLHDLVEIDAGDAPIHGNHDPAAQEEAELRAAERLYGLLPSPQDAALRAIWDEFEAARSVDAVFARSIDRVQPVLANLATGGGTWTEYSVTRAQLETRVGDKVRRGAPILWDALVPRLDAWFGPA</sequence>
<evidence type="ECO:0000256" key="2">
    <source>
        <dbReference type="ARBA" id="ARBA00022801"/>
    </source>
</evidence>
<protein>
    <submittedName>
        <fullName evidence="4">HD domain-containing protein</fullName>
    </submittedName>
</protein>
<evidence type="ECO:0000259" key="3">
    <source>
        <dbReference type="Pfam" id="PF13023"/>
    </source>
</evidence>
<keyword evidence="1" id="KW-0479">Metal-binding</keyword>
<dbReference type="Gene3D" id="1.10.3210.10">
    <property type="entry name" value="Hypothetical protein af1432"/>
    <property type="match status" value="1"/>
</dbReference>
<dbReference type="InterPro" id="IPR006674">
    <property type="entry name" value="HD_domain"/>
</dbReference>
<dbReference type="InterPro" id="IPR039356">
    <property type="entry name" value="YfbR/HDDC2"/>
</dbReference>
<keyword evidence="2" id="KW-0378">Hydrolase</keyword>
<gene>
    <name evidence="4" type="ORF">EAT49_01595</name>
</gene>
<dbReference type="SUPFAM" id="SSF109604">
    <property type="entry name" value="HD-domain/PDEase-like"/>
    <property type="match status" value="2"/>
</dbReference>
<organism evidence="4 5">
    <name type="scientific">Histidinibacterium lentulum</name>
    <dbReference type="NCBI Taxonomy" id="2480588"/>
    <lineage>
        <taxon>Bacteria</taxon>
        <taxon>Pseudomonadati</taxon>
        <taxon>Pseudomonadota</taxon>
        <taxon>Alphaproteobacteria</taxon>
        <taxon>Rhodobacterales</taxon>
        <taxon>Paracoccaceae</taxon>
        <taxon>Histidinibacterium</taxon>
    </lineage>
</organism>
<feature type="domain" description="HD" evidence="3">
    <location>
        <begin position="178"/>
        <end position="341"/>
    </location>
</feature>
<dbReference type="PANTHER" id="PTHR11845:SF13">
    <property type="entry name" value="5'-DEOXYNUCLEOTIDASE HDDC2"/>
    <property type="match status" value="1"/>
</dbReference>
<dbReference type="GO" id="GO:0005737">
    <property type="term" value="C:cytoplasm"/>
    <property type="evidence" value="ECO:0007669"/>
    <property type="project" value="TreeGrafter"/>
</dbReference>
<dbReference type="AlphaFoldDB" id="A0A3N2R9L4"/>
<accession>A0A3N2R9L4</accession>
<dbReference type="GO" id="GO:0046872">
    <property type="term" value="F:metal ion binding"/>
    <property type="evidence" value="ECO:0007669"/>
    <property type="project" value="UniProtKB-KW"/>
</dbReference>
<feature type="domain" description="HD" evidence="3">
    <location>
        <begin position="15"/>
        <end position="96"/>
    </location>
</feature>
<dbReference type="Pfam" id="PF13023">
    <property type="entry name" value="HD_3"/>
    <property type="match status" value="2"/>
</dbReference>
<proteinExistence type="predicted"/>
<dbReference type="RefSeq" id="WP_123640526.1">
    <property type="nucleotide sequence ID" value="NZ_ML119081.1"/>
</dbReference>
<dbReference type="EMBL" id="RDRB01000001">
    <property type="protein sequence ID" value="ROU04118.1"/>
    <property type="molecule type" value="Genomic_DNA"/>
</dbReference>
<evidence type="ECO:0000313" key="5">
    <source>
        <dbReference type="Proteomes" id="UP000268016"/>
    </source>
</evidence>
<dbReference type="OrthoDB" id="9796032at2"/>